<feature type="region of interest" description="Disordered" evidence="1">
    <location>
        <begin position="95"/>
        <end position="118"/>
    </location>
</feature>
<keyword evidence="2" id="KW-1185">Reference proteome</keyword>
<evidence type="ECO:0000313" key="2">
    <source>
        <dbReference type="Proteomes" id="UP000887569"/>
    </source>
</evidence>
<name>A0A915A1Q2_PARUN</name>
<feature type="compositionally biased region" description="Basic and acidic residues" evidence="1">
    <location>
        <begin position="105"/>
        <end position="118"/>
    </location>
</feature>
<dbReference type="Proteomes" id="UP000887569">
    <property type="component" value="Unplaced"/>
</dbReference>
<proteinExistence type="predicted"/>
<dbReference type="WBParaSite" id="PgE149_g005_t01">
    <property type="protein sequence ID" value="PgE149_g005_t01"/>
    <property type="gene ID" value="PgE149_g005"/>
</dbReference>
<accession>A0A915A1Q2</accession>
<organism evidence="2 3">
    <name type="scientific">Parascaris univalens</name>
    <name type="common">Nematode worm</name>
    <dbReference type="NCBI Taxonomy" id="6257"/>
    <lineage>
        <taxon>Eukaryota</taxon>
        <taxon>Metazoa</taxon>
        <taxon>Ecdysozoa</taxon>
        <taxon>Nematoda</taxon>
        <taxon>Chromadorea</taxon>
        <taxon>Rhabditida</taxon>
        <taxon>Spirurina</taxon>
        <taxon>Ascaridomorpha</taxon>
        <taxon>Ascaridoidea</taxon>
        <taxon>Ascarididae</taxon>
        <taxon>Parascaris</taxon>
    </lineage>
</organism>
<evidence type="ECO:0000313" key="3">
    <source>
        <dbReference type="WBParaSite" id="PgE149_g005_t01"/>
    </source>
</evidence>
<protein>
    <submittedName>
        <fullName evidence="3">Uncharacterized protein</fullName>
    </submittedName>
</protein>
<reference evidence="3" key="1">
    <citation type="submission" date="2022-11" db="UniProtKB">
        <authorList>
            <consortium name="WormBaseParasite"/>
        </authorList>
    </citation>
    <scope>IDENTIFICATION</scope>
</reference>
<sequence length="132" mass="15099">DKCCVFCAKKLCVPIFFPFSFAEAIFYRFVANISSCKDSPYVAQKFQVTNTLGTLIHISRKMNIGCTVYGWFQASDTPQTVRQLAQKNLPQQVRPTKQVSSQATNHRDKFNNKAASKDSRSMRIYAQIYLRT</sequence>
<dbReference type="AlphaFoldDB" id="A0A915A1Q2"/>
<evidence type="ECO:0000256" key="1">
    <source>
        <dbReference type="SAM" id="MobiDB-lite"/>
    </source>
</evidence>
<feature type="compositionally biased region" description="Polar residues" evidence="1">
    <location>
        <begin position="95"/>
        <end position="104"/>
    </location>
</feature>